<reference evidence="5 6" key="1">
    <citation type="journal article" date="2017" name="Gigascience">
        <title>Draft genome of the honey bee ectoparasitic mite, Tropilaelaps mercedesae, is shaped by the parasitic life history.</title>
        <authorList>
            <person name="Dong X."/>
            <person name="Armstrong S.D."/>
            <person name="Xia D."/>
            <person name="Makepeace B.L."/>
            <person name="Darby A.C."/>
            <person name="Kadowaki T."/>
        </authorList>
    </citation>
    <scope>NUCLEOTIDE SEQUENCE [LARGE SCALE GENOMIC DNA]</scope>
    <source>
        <strain evidence="5">Wuxi-XJTLU</strain>
    </source>
</reference>
<dbReference type="OrthoDB" id="3200163at2759"/>
<dbReference type="STRING" id="418985.A0A1V9X7B2"/>
<evidence type="ECO:0000256" key="1">
    <source>
        <dbReference type="ARBA" id="ARBA00005964"/>
    </source>
</evidence>
<keyword evidence="2" id="KW-0732">Signal</keyword>
<dbReference type="InParanoid" id="A0A1V9X7B2"/>
<comment type="caution">
    <text evidence="5">The sequence shown here is derived from an EMBL/GenBank/DDBJ whole genome shotgun (WGS) entry which is preliminary data.</text>
</comment>
<dbReference type="PROSITE" id="PS00941">
    <property type="entry name" value="CARBOXYLESTERASE_B_2"/>
    <property type="match status" value="1"/>
</dbReference>
<name>A0A1V9X7B2_9ACAR</name>
<evidence type="ECO:0000313" key="6">
    <source>
        <dbReference type="Proteomes" id="UP000192247"/>
    </source>
</evidence>
<keyword evidence="6" id="KW-1185">Reference proteome</keyword>
<dbReference type="InterPro" id="IPR002018">
    <property type="entry name" value="CarbesteraseB"/>
</dbReference>
<protein>
    <submittedName>
        <fullName evidence="5">Neuroligin-4</fullName>
    </submittedName>
</protein>
<dbReference type="PANTHER" id="PTHR43903">
    <property type="entry name" value="NEUROLIGIN"/>
    <property type="match status" value="1"/>
</dbReference>
<dbReference type="InterPro" id="IPR051093">
    <property type="entry name" value="Neuroligin/BSAL"/>
</dbReference>
<sequence length="199" mass="22289">MWVWATRTILGFFLMCGWFAAATTVGASRLSSRTVTTRYGALKGNIVTLEQASRAGLQPVEVFLGVPYASPPTNNMRFMPPGTPTQWKGIRMADRFAPVCPQRPPDIRNETEALKKLPRGRLEYLRRLLPFLHKQSEDCLYLNIYSPAIAKSLEFEVRYQVCHARLQSRQSNNIGKCDVVRFASIIAGELDTTPSPAGL</sequence>
<dbReference type="Pfam" id="PF00135">
    <property type="entry name" value="COesterase"/>
    <property type="match status" value="1"/>
</dbReference>
<comment type="similarity">
    <text evidence="1">Belongs to the type-B carboxylesterase/lipase family.</text>
</comment>
<feature type="domain" description="Carboxylesterase type B" evidence="4">
    <location>
        <begin position="32"/>
        <end position="150"/>
    </location>
</feature>
<organism evidence="5 6">
    <name type="scientific">Tropilaelaps mercedesae</name>
    <dbReference type="NCBI Taxonomy" id="418985"/>
    <lineage>
        <taxon>Eukaryota</taxon>
        <taxon>Metazoa</taxon>
        <taxon>Ecdysozoa</taxon>
        <taxon>Arthropoda</taxon>
        <taxon>Chelicerata</taxon>
        <taxon>Arachnida</taxon>
        <taxon>Acari</taxon>
        <taxon>Parasitiformes</taxon>
        <taxon>Mesostigmata</taxon>
        <taxon>Gamasina</taxon>
        <taxon>Dermanyssoidea</taxon>
        <taxon>Laelapidae</taxon>
        <taxon>Tropilaelaps</taxon>
    </lineage>
</organism>
<evidence type="ECO:0000256" key="3">
    <source>
        <dbReference type="ARBA" id="ARBA00023180"/>
    </source>
</evidence>
<accession>A0A1V9X7B2</accession>
<dbReference type="Gene3D" id="3.40.50.1820">
    <property type="entry name" value="alpha/beta hydrolase"/>
    <property type="match status" value="1"/>
</dbReference>
<keyword evidence="3" id="KW-0325">Glycoprotein</keyword>
<proteinExistence type="inferred from homology"/>
<gene>
    <name evidence="5" type="ORF">BIW11_01875</name>
</gene>
<dbReference type="Proteomes" id="UP000192247">
    <property type="component" value="Unassembled WGS sequence"/>
</dbReference>
<evidence type="ECO:0000256" key="2">
    <source>
        <dbReference type="ARBA" id="ARBA00022729"/>
    </source>
</evidence>
<evidence type="ECO:0000313" key="5">
    <source>
        <dbReference type="EMBL" id="OQR69298.1"/>
    </source>
</evidence>
<dbReference type="AlphaFoldDB" id="A0A1V9X7B2"/>
<evidence type="ECO:0000259" key="4">
    <source>
        <dbReference type="Pfam" id="PF00135"/>
    </source>
</evidence>
<dbReference type="SUPFAM" id="SSF53474">
    <property type="entry name" value="alpha/beta-Hydrolases"/>
    <property type="match status" value="1"/>
</dbReference>
<dbReference type="InterPro" id="IPR029058">
    <property type="entry name" value="AB_hydrolase_fold"/>
</dbReference>
<dbReference type="InterPro" id="IPR019819">
    <property type="entry name" value="Carboxylesterase_B_CS"/>
</dbReference>
<dbReference type="EMBL" id="MNPL01021552">
    <property type="protein sequence ID" value="OQR69298.1"/>
    <property type="molecule type" value="Genomic_DNA"/>
</dbReference>